<evidence type="ECO:0000256" key="1">
    <source>
        <dbReference type="ARBA" id="ARBA00005446"/>
    </source>
</evidence>
<evidence type="ECO:0000313" key="4">
    <source>
        <dbReference type="Proteomes" id="UP001172159"/>
    </source>
</evidence>
<keyword evidence="4" id="KW-1185">Reference proteome</keyword>
<dbReference type="GO" id="GO:0043138">
    <property type="term" value="F:3'-5' DNA helicase activity"/>
    <property type="evidence" value="ECO:0007669"/>
    <property type="project" value="TreeGrafter"/>
</dbReference>
<dbReference type="AlphaFoldDB" id="A0AA40E394"/>
<comment type="caution">
    <text evidence="3">The sequence shown here is derived from an EMBL/GenBank/DDBJ whole genome shotgun (WGS) entry which is preliminary data.</text>
</comment>
<dbReference type="GO" id="GO:0000724">
    <property type="term" value="P:double-strand break repair via homologous recombination"/>
    <property type="evidence" value="ECO:0007669"/>
    <property type="project" value="TreeGrafter"/>
</dbReference>
<organism evidence="3 4">
    <name type="scientific">Apiosordaria backusii</name>
    <dbReference type="NCBI Taxonomy" id="314023"/>
    <lineage>
        <taxon>Eukaryota</taxon>
        <taxon>Fungi</taxon>
        <taxon>Dikarya</taxon>
        <taxon>Ascomycota</taxon>
        <taxon>Pezizomycotina</taxon>
        <taxon>Sordariomycetes</taxon>
        <taxon>Sordariomycetidae</taxon>
        <taxon>Sordariales</taxon>
        <taxon>Lasiosphaeriaceae</taxon>
        <taxon>Apiosordaria</taxon>
    </lineage>
</organism>
<dbReference type="PANTHER" id="PTHR13710">
    <property type="entry name" value="DNA HELICASE RECQ FAMILY MEMBER"/>
    <property type="match status" value="1"/>
</dbReference>
<dbReference type="GO" id="GO:0005634">
    <property type="term" value="C:nucleus"/>
    <property type="evidence" value="ECO:0007669"/>
    <property type="project" value="TreeGrafter"/>
</dbReference>
<feature type="compositionally biased region" description="Acidic residues" evidence="2">
    <location>
        <begin position="261"/>
        <end position="272"/>
    </location>
</feature>
<reference evidence="3" key="1">
    <citation type="submission" date="2023-06" db="EMBL/GenBank/DDBJ databases">
        <title>Genome-scale phylogeny and comparative genomics of the fungal order Sordariales.</title>
        <authorList>
            <consortium name="Lawrence Berkeley National Laboratory"/>
            <person name="Hensen N."/>
            <person name="Bonometti L."/>
            <person name="Westerberg I."/>
            <person name="Brannstrom I.O."/>
            <person name="Guillou S."/>
            <person name="Cros-Aarteil S."/>
            <person name="Calhoun S."/>
            <person name="Haridas S."/>
            <person name="Kuo A."/>
            <person name="Mondo S."/>
            <person name="Pangilinan J."/>
            <person name="Riley R."/>
            <person name="Labutti K."/>
            <person name="Andreopoulos B."/>
            <person name="Lipzen A."/>
            <person name="Chen C."/>
            <person name="Yanf M."/>
            <person name="Daum C."/>
            <person name="Ng V."/>
            <person name="Clum A."/>
            <person name="Steindorff A."/>
            <person name="Ohm R."/>
            <person name="Martin F."/>
            <person name="Silar P."/>
            <person name="Natvig D."/>
            <person name="Lalanne C."/>
            <person name="Gautier V."/>
            <person name="Ament-Velasquez S.L."/>
            <person name="Kruys A."/>
            <person name="Hutchinson M.I."/>
            <person name="Powell A.J."/>
            <person name="Barry K."/>
            <person name="Miller A.N."/>
            <person name="Grigoriev I.V."/>
            <person name="Debuchy R."/>
            <person name="Gladieux P."/>
            <person name="Thoren M.H."/>
            <person name="Johannesson H."/>
        </authorList>
    </citation>
    <scope>NUCLEOTIDE SEQUENCE</scope>
    <source>
        <strain evidence="3">CBS 540.89</strain>
    </source>
</reference>
<dbReference type="GO" id="GO:0005737">
    <property type="term" value="C:cytoplasm"/>
    <property type="evidence" value="ECO:0007669"/>
    <property type="project" value="TreeGrafter"/>
</dbReference>
<dbReference type="Gene3D" id="3.40.50.300">
    <property type="entry name" value="P-loop containing nucleotide triphosphate hydrolases"/>
    <property type="match status" value="1"/>
</dbReference>
<evidence type="ECO:0008006" key="5">
    <source>
        <dbReference type="Google" id="ProtNLM"/>
    </source>
</evidence>
<protein>
    <recommendedName>
        <fullName evidence="5">DEAD/DEAH box helicase domain-containing protein</fullName>
    </recommendedName>
</protein>
<dbReference type="GO" id="GO:0009378">
    <property type="term" value="F:four-way junction helicase activity"/>
    <property type="evidence" value="ECO:0007669"/>
    <property type="project" value="TreeGrafter"/>
</dbReference>
<evidence type="ECO:0000313" key="3">
    <source>
        <dbReference type="EMBL" id="KAK0726424.1"/>
    </source>
</evidence>
<proteinExistence type="inferred from homology"/>
<comment type="similarity">
    <text evidence="1">Belongs to the helicase family. RecQ subfamily.</text>
</comment>
<accession>A0AA40E394</accession>
<gene>
    <name evidence="3" type="ORF">B0T21DRAFT_350557</name>
</gene>
<dbReference type="InterPro" id="IPR027417">
    <property type="entry name" value="P-loop_NTPase"/>
</dbReference>
<dbReference type="GO" id="GO:0005694">
    <property type="term" value="C:chromosome"/>
    <property type="evidence" value="ECO:0007669"/>
    <property type="project" value="TreeGrafter"/>
</dbReference>
<name>A0AA40E394_9PEZI</name>
<dbReference type="Proteomes" id="UP001172159">
    <property type="component" value="Unassembled WGS sequence"/>
</dbReference>
<feature type="compositionally biased region" description="Polar residues" evidence="2">
    <location>
        <begin position="276"/>
        <end position="288"/>
    </location>
</feature>
<evidence type="ECO:0000256" key="2">
    <source>
        <dbReference type="SAM" id="MobiDB-lite"/>
    </source>
</evidence>
<feature type="region of interest" description="Disordered" evidence="2">
    <location>
        <begin position="233"/>
        <end position="291"/>
    </location>
</feature>
<sequence>MATMPLDERDQLINNIVCGITGAEMARDGQIQAIRRLLYEKADTILVAPSAYGKRAVLYAFALLSGKIIIQIIPTESIAKDQARAISAEVTGSRPIVVTDGLLVTTDFYDKMRAGKYTHILVSPELAANPKFIGELARDPEFQKKLGLFAVHELHLISKWKEYYTNGVFLDGLRYALPGVPWYASTAALDLESQEIISMIAGVDLKHTKYIHASICDPQMSATLHPLDNHLNVDTAPLQAPQDSPSAHGDQSDAKALSADGETDSEESDDDSVASNSCYGSPNSTSAVFSPGDFEAAAADEPEEEKDEYQGKPASRTLAWFVLQNLSVHCQRKASERDDLPVDLTDDEFDDEGHHRFYMDLPLQFAISHAYSRGLVNGHEVPFSDEWSLLDQVPAIEDWEFWDSRHHVNDLIEFCRGAGSRVYEDWVASQNGSY</sequence>
<dbReference type="SUPFAM" id="SSF52540">
    <property type="entry name" value="P-loop containing nucleoside triphosphate hydrolases"/>
    <property type="match status" value="1"/>
</dbReference>
<dbReference type="EMBL" id="JAUKTV010000010">
    <property type="protein sequence ID" value="KAK0726424.1"/>
    <property type="molecule type" value="Genomic_DNA"/>
</dbReference>
<dbReference type="PANTHER" id="PTHR13710:SF120">
    <property type="entry name" value="BIFUNCTIONAL 3'-5' EXONUCLEASE_ATP-DEPENDENT HELICASE WRN"/>
    <property type="match status" value="1"/>
</dbReference>